<feature type="transmembrane region" description="Helical" evidence="7">
    <location>
        <begin position="248"/>
        <end position="267"/>
    </location>
</feature>
<feature type="transmembrane region" description="Helical" evidence="7">
    <location>
        <begin position="409"/>
        <end position="428"/>
    </location>
</feature>
<evidence type="ECO:0000256" key="1">
    <source>
        <dbReference type="ARBA" id="ARBA00004651"/>
    </source>
</evidence>
<proteinExistence type="inferred from homology"/>
<evidence type="ECO:0000256" key="3">
    <source>
        <dbReference type="ARBA" id="ARBA00022475"/>
    </source>
</evidence>
<protein>
    <submittedName>
        <fullName evidence="8">Teichuronic acid biosynthesis protein TuaB</fullName>
    </submittedName>
</protein>
<keyword evidence="6 7" id="KW-0472">Membrane</keyword>
<feature type="transmembrane region" description="Helical" evidence="7">
    <location>
        <begin position="112"/>
        <end position="132"/>
    </location>
</feature>
<dbReference type="GO" id="GO:0005886">
    <property type="term" value="C:plasma membrane"/>
    <property type="evidence" value="ECO:0007669"/>
    <property type="project" value="UniProtKB-SubCell"/>
</dbReference>
<feature type="transmembrane region" description="Helical" evidence="7">
    <location>
        <begin position="288"/>
        <end position="309"/>
    </location>
</feature>
<evidence type="ECO:0000256" key="2">
    <source>
        <dbReference type="ARBA" id="ARBA00007430"/>
    </source>
</evidence>
<name>A0A6C2UFP8_9BACT</name>
<sequence>MNKQAVRGGFWVGVERFGQQGIQFFVSIVLARLLEPSEFGLVAMISIFTAFSTALINGGFASALIQKKDTTHLDESTVFWFNLMISILMVAVLWLAAPAIARFYDQPRLVGITRWSAFNLLIIGFAVVQLALLRREFLFKIRTVATIISVVVSGIVSAWMAFAGFGVWALVVQGLVMHGTMVLVVWVLHPWRPLFAFSIASFKSLFRFGSRLLCVGMMNATYQNLYQLIIGKLYTATDLGFFQRAKRFMMLCSYTPIAMITQVHFPYMCKIQDDPVQMKKVFSQSLKYSVMFTMPLLMGMMVVAPNFIICLIGEKWLPSVPYLRILCFTGVLFVIYMLNLDVIKARGYSGEILKFELFNRALLTLSIIVLFRYGISALLYGELICLFVTTAVVIHAMHKQIGAGLWVQLRWIAPCILSAVVMALVVFYVDIPALNIYSRFLVQVLAGVFAYFAMLMILRDREFKSLIEIVISKVRKIIA</sequence>
<dbReference type="PANTHER" id="PTHR30250:SF10">
    <property type="entry name" value="LIPOPOLYSACCHARIDE BIOSYNTHESIS PROTEIN WZXC"/>
    <property type="match status" value="1"/>
</dbReference>
<feature type="transmembrane region" description="Helical" evidence="7">
    <location>
        <begin position="168"/>
        <end position="188"/>
    </location>
</feature>
<feature type="transmembrane region" description="Helical" evidence="7">
    <location>
        <begin position="208"/>
        <end position="228"/>
    </location>
</feature>
<evidence type="ECO:0000256" key="7">
    <source>
        <dbReference type="SAM" id="Phobius"/>
    </source>
</evidence>
<evidence type="ECO:0000256" key="4">
    <source>
        <dbReference type="ARBA" id="ARBA00022692"/>
    </source>
</evidence>
<dbReference type="CDD" id="cd13127">
    <property type="entry name" value="MATE_tuaB_like"/>
    <property type="match status" value="1"/>
</dbReference>
<feature type="transmembrane region" description="Helical" evidence="7">
    <location>
        <begin position="321"/>
        <end position="340"/>
    </location>
</feature>
<keyword evidence="4 7" id="KW-0812">Transmembrane</keyword>
<comment type="subcellular location">
    <subcellularLocation>
        <location evidence="1">Cell membrane</location>
        <topology evidence="1">Multi-pass membrane protein</topology>
    </subcellularLocation>
</comment>
<dbReference type="Proteomes" id="UP000346198">
    <property type="component" value="Unassembled WGS sequence"/>
</dbReference>
<feature type="transmembrane region" description="Helical" evidence="7">
    <location>
        <begin position="144"/>
        <end position="162"/>
    </location>
</feature>
<feature type="transmembrane region" description="Helical" evidence="7">
    <location>
        <begin position="377"/>
        <end position="397"/>
    </location>
</feature>
<dbReference type="EMBL" id="CAAHFH010000001">
    <property type="protein sequence ID" value="VGO18261.1"/>
    <property type="molecule type" value="Genomic_DNA"/>
</dbReference>
<accession>A0A6C2UFP8</accession>
<dbReference type="RefSeq" id="WP_136059764.1">
    <property type="nucleotide sequence ID" value="NZ_CAAHFH010000001.1"/>
</dbReference>
<dbReference type="AlphaFoldDB" id="A0A6C2UFP8"/>
<comment type="similarity">
    <text evidence="2">Belongs to the polysaccharide synthase family.</text>
</comment>
<dbReference type="Pfam" id="PF13440">
    <property type="entry name" value="Polysacc_synt_3"/>
    <property type="match status" value="1"/>
</dbReference>
<keyword evidence="5 7" id="KW-1133">Transmembrane helix</keyword>
<feature type="transmembrane region" description="Helical" evidence="7">
    <location>
        <begin position="77"/>
        <end position="100"/>
    </location>
</feature>
<evidence type="ECO:0000256" key="6">
    <source>
        <dbReference type="ARBA" id="ARBA00023136"/>
    </source>
</evidence>
<organism evidence="8 9">
    <name type="scientific">Pontiella sulfatireligans</name>
    <dbReference type="NCBI Taxonomy" id="2750658"/>
    <lineage>
        <taxon>Bacteria</taxon>
        <taxon>Pseudomonadati</taxon>
        <taxon>Kiritimatiellota</taxon>
        <taxon>Kiritimatiellia</taxon>
        <taxon>Kiritimatiellales</taxon>
        <taxon>Pontiellaceae</taxon>
        <taxon>Pontiella</taxon>
    </lineage>
</organism>
<keyword evidence="9" id="KW-1185">Reference proteome</keyword>
<reference evidence="8 9" key="1">
    <citation type="submission" date="2019-04" db="EMBL/GenBank/DDBJ databases">
        <authorList>
            <person name="Van Vliet M D."/>
        </authorList>
    </citation>
    <scope>NUCLEOTIDE SEQUENCE [LARGE SCALE GENOMIC DNA]</scope>
    <source>
        <strain evidence="8 9">F21</strain>
    </source>
</reference>
<evidence type="ECO:0000313" key="8">
    <source>
        <dbReference type="EMBL" id="VGO18261.1"/>
    </source>
</evidence>
<dbReference type="InterPro" id="IPR050833">
    <property type="entry name" value="Poly_Biosynth_Transport"/>
</dbReference>
<gene>
    <name evidence="8" type="primary">tuaB_2</name>
    <name evidence="8" type="ORF">SCARR_00313</name>
</gene>
<dbReference type="PANTHER" id="PTHR30250">
    <property type="entry name" value="PST FAMILY PREDICTED COLANIC ACID TRANSPORTER"/>
    <property type="match status" value="1"/>
</dbReference>
<evidence type="ECO:0000313" key="9">
    <source>
        <dbReference type="Proteomes" id="UP000346198"/>
    </source>
</evidence>
<feature type="transmembrane region" description="Helical" evidence="7">
    <location>
        <begin position="39"/>
        <end position="65"/>
    </location>
</feature>
<evidence type="ECO:0000256" key="5">
    <source>
        <dbReference type="ARBA" id="ARBA00022989"/>
    </source>
</evidence>
<keyword evidence="3" id="KW-1003">Cell membrane</keyword>
<feature type="transmembrane region" description="Helical" evidence="7">
    <location>
        <begin position="440"/>
        <end position="458"/>
    </location>
</feature>